<dbReference type="OrthoDB" id="8909229at2"/>
<reference evidence="6" key="1">
    <citation type="submission" date="2012-02" db="EMBL/GenBank/DDBJ databases">
        <title>The complete genome of Frateuria aurantia DSM 6220.</title>
        <authorList>
            <consortium name="US DOE Joint Genome Institute (JGI-PGF)"/>
            <person name="Lucas S."/>
            <person name="Copeland A."/>
            <person name="Lapidus A."/>
            <person name="Glavina del Rio T."/>
            <person name="Dalin E."/>
            <person name="Tice H."/>
            <person name="Bruce D."/>
            <person name="Goodwin L."/>
            <person name="Pitluck S."/>
            <person name="Peters L."/>
            <person name="Ovchinnikova G."/>
            <person name="Teshima H."/>
            <person name="Kyrpides N."/>
            <person name="Mavromatis K."/>
            <person name="Ivanova N."/>
            <person name="Brettin T."/>
            <person name="Detter J.C."/>
            <person name="Han C."/>
            <person name="Larimer F."/>
            <person name="Land M."/>
            <person name="Hauser L."/>
            <person name="Markowitz V."/>
            <person name="Cheng J.-F."/>
            <person name="Hugenholtz P."/>
            <person name="Woyke T."/>
            <person name="Wu D."/>
            <person name="Brambilla E."/>
            <person name="Klenk H.-P."/>
            <person name="Eisen J.A."/>
        </authorList>
    </citation>
    <scope>NUCLEOTIDE SEQUENCE</scope>
    <source>
        <strain evidence="6">DSM 6220</strain>
    </source>
</reference>
<evidence type="ECO:0000256" key="1">
    <source>
        <dbReference type="ARBA" id="ARBA00004117"/>
    </source>
</evidence>
<gene>
    <name evidence="5" type="primary">fliE</name>
    <name evidence="6" type="ordered locus">Fraau_2077</name>
</gene>
<evidence type="ECO:0000256" key="2">
    <source>
        <dbReference type="ARBA" id="ARBA00009272"/>
    </source>
</evidence>
<evidence type="ECO:0000256" key="4">
    <source>
        <dbReference type="ARBA" id="ARBA00023143"/>
    </source>
</evidence>
<proteinExistence type="inferred from homology"/>
<dbReference type="GO" id="GO:0005198">
    <property type="term" value="F:structural molecule activity"/>
    <property type="evidence" value="ECO:0007669"/>
    <property type="project" value="UniProtKB-UniRule"/>
</dbReference>
<name>H8L3D9_FRAAD</name>
<evidence type="ECO:0000256" key="5">
    <source>
        <dbReference type="HAMAP-Rule" id="MF_00724"/>
    </source>
</evidence>
<comment type="similarity">
    <text evidence="2 5">Belongs to the FliE family.</text>
</comment>
<keyword evidence="6" id="KW-0969">Cilium</keyword>
<organism evidence="6 7">
    <name type="scientific">Frateuria aurantia (strain ATCC 33424 / DSM 6220 / KCTC 2777 / LMG 1558 / NBRC 3245 / NCIMB 13370)</name>
    <name type="common">Acetobacter aurantius</name>
    <dbReference type="NCBI Taxonomy" id="767434"/>
    <lineage>
        <taxon>Bacteria</taxon>
        <taxon>Pseudomonadati</taxon>
        <taxon>Pseudomonadota</taxon>
        <taxon>Gammaproteobacteria</taxon>
        <taxon>Lysobacterales</taxon>
        <taxon>Rhodanobacteraceae</taxon>
        <taxon>Frateuria</taxon>
    </lineage>
</organism>
<evidence type="ECO:0000313" key="6">
    <source>
        <dbReference type="EMBL" id="AFC86461.1"/>
    </source>
</evidence>
<evidence type="ECO:0000313" key="7">
    <source>
        <dbReference type="Proteomes" id="UP000005234"/>
    </source>
</evidence>
<evidence type="ECO:0000256" key="3">
    <source>
        <dbReference type="ARBA" id="ARBA00018024"/>
    </source>
</evidence>
<dbReference type="eggNOG" id="COG1677">
    <property type="taxonomic scope" value="Bacteria"/>
</dbReference>
<dbReference type="InterPro" id="IPR001624">
    <property type="entry name" value="FliE"/>
</dbReference>
<dbReference type="HAMAP" id="MF_00724">
    <property type="entry name" value="FliE"/>
    <property type="match status" value="1"/>
</dbReference>
<dbReference type="RefSeq" id="WP_014403464.1">
    <property type="nucleotide sequence ID" value="NC_017033.1"/>
</dbReference>
<dbReference type="STRING" id="767434.Fraau_2077"/>
<dbReference type="PANTHER" id="PTHR34653">
    <property type="match status" value="1"/>
</dbReference>
<dbReference type="GO" id="GO:0071973">
    <property type="term" value="P:bacterial-type flagellum-dependent cell motility"/>
    <property type="evidence" value="ECO:0007669"/>
    <property type="project" value="InterPro"/>
</dbReference>
<keyword evidence="6" id="KW-0966">Cell projection</keyword>
<dbReference type="GO" id="GO:0003774">
    <property type="term" value="F:cytoskeletal motor activity"/>
    <property type="evidence" value="ECO:0007669"/>
    <property type="project" value="InterPro"/>
</dbReference>
<dbReference type="EMBL" id="CP003350">
    <property type="protein sequence ID" value="AFC86461.1"/>
    <property type="molecule type" value="Genomic_DNA"/>
</dbReference>
<dbReference type="KEGG" id="fau:Fraau_2077"/>
<dbReference type="AlphaFoldDB" id="H8L3D9"/>
<dbReference type="PANTHER" id="PTHR34653:SF1">
    <property type="entry name" value="FLAGELLAR HOOK-BASAL BODY COMPLEX PROTEIN FLIE"/>
    <property type="match status" value="1"/>
</dbReference>
<keyword evidence="6" id="KW-0282">Flagellum</keyword>
<dbReference type="PRINTS" id="PR01006">
    <property type="entry name" value="FLGHOOKFLIE"/>
</dbReference>
<sequence>MISPISILNHLSQLTSQVSDTAATATGIATQAAVAKTPMDFASVLKESLEKVNATQVHATQLSNAFERGDPSVDLGQTVIAGQKASLAFSATTQVRNDLTDAYKQIMNMSI</sequence>
<dbReference type="HOGENOM" id="CLU_147249_0_0_6"/>
<protein>
    <recommendedName>
        <fullName evidence="3 5">Flagellar hook-basal body complex protein FliE</fullName>
    </recommendedName>
</protein>
<dbReference type="GO" id="GO:0009425">
    <property type="term" value="C:bacterial-type flagellum basal body"/>
    <property type="evidence" value="ECO:0007669"/>
    <property type="project" value="UniProtKB-SubCell"/>
</dbReference>
<dbReference type="NCBIfam" id="TIGR00205">
    <property type="entry name" value="fliE"/>
    <property type="match status" value="1"/>
</dbReference>
<dbReference type="Proteomes" id="UP000005234">
    <property type="component" value="Chromosome"/>
</dbReference>
<keyword evidence="7" id="KW-1185">Reference proteome</keyword>
<keyword evidence="4 5" id="KW-0975">Bacterial flagellum</keyword>
<comment type="subcellular location">
    <subcellularLocation>
        <location evidence="1 5">Bacterial flagellum basal body</location>
    </subcellularLocation>
</comment>
<accession>H8L3D9</accession>
<dbReference type="Pfam" id="PF02049">
    <property type="entry name" value="FliE"/>
    <property type="match status" value="1"/>
</dbReference>